<reference evidence="1 2" key="1">
    <citation type="submission" date="2022-02" db="EMBL/GenBank/DDBJ databases">
        <title>Halomonas fukangensis sp. nov., a halophilic bacterium isolated from a bulk soil of Kalidium foliatum at Fukang.</title>
        <authorList>
            <person name="Huang Y."/>
        </authorList>
    </citation>
    <scope>NUCLEOTIDE SEQUENCE [LARGE SCALE GENOMIC DNA]</scope>
    <source>
        <strain evidence="1 2">EGI 63088</strain>
    </source>
</reference>
<accession>A0ABS9RTA9</accession>
<dbReference type="RefSeq" id="WP_240567787.1">
    <property type="nucleotide sequence ID" value="NZ_JAKVPY010000007.1"/>
</dbReference>
<name>A0ABS9RTA9_9GAMM</name>
<keyword evidence="2" id="KW-1185">Reference proteome</keyword>
<evidence type="ECO:0000313" key="2">
    <source>
        <dbReference type="Proteomes" id="UP001202117"/>
    </source>
</evidence>
<gene>
    <name evidence="1" type="ORF">MKP05_07775</name>
</gene>
<proteinExistence type="predicted"/>
<comment type="caution">
    <text evidence="1">The sequence shown here is derived from an EMBL/GenBank/DDBJ whole genome shotgun (WGS) entry which is preliminary data.</text>
</comment>
<dbReference type="EMBL" id="JAKVPY010000007">
    <property type="protein sequence ID" value="MCH4563027.1"/>
    <property type="molecule type" value="Genomic_DNA"/>
</dbReference>
<protein>
    <submittedName>
        <fullName evidence="1">Uncharacterized protein</fullName>
    </submittedName>
</protein>
<evidence type="ECO:0000313" key="1">
    <source>
        <dbReference type="EMBL" id="MCH4563027.1"/>
    </source>
</evidence>
<dbReference type="Proteomes" id="UP001202117">
    <property type="component" value="Unassembled WGS sequence"/>
</dbReference>
<sequence>MAFRQVKDLLEWLHDFHDRLFDQYTGLANQQPDERMRVALVFPVDRVRSWPLARESVVA</sequence>
<organism evidence="1 2">
    <name type="scientific">Halomonas flagellata</name>
    <dbReference type="NCBI Taxonomy" id="2920385"/>
    <lineage>
        <taxon>Bacteria</taxon>
        <taxon>Pseudomonadati</taxon>
        <taxon>Pseudomonadota</taxon>
        <taxon>Gammaproteobacteria</taxon>
        <taxon>Oceanospirillales</taxon>
        <taxon>Halomonadaceae</taxon>
        <taxon>Halomonas</taxon>
    </lineage>
</organism>